<dbReference type="Proteomes" id="UP000627292">
    <property type="component" value="Unassembled WGS sequence"/>
</dbReference>
<organism evidence="13 14">
    <name type="scientific">Filimonas zeae</name>
    <dbReference type="NCBI Taxonomy" id="1737353"/>
    <lineage>
        <taxon>Bacteria</taxon>
        <taxon>Pseudomonadati</taxon>
        <taxon>Bacteroidota</taxon>
        <taxon>Chitinophagia</taxon>
        <taxon>Chitinophagales</taxon>
        <taxon>Chitinophagaceae</taxon>
        <taxon>Filimonas</taxon>
    </lineage>
</organism>
<evidence type="ECO:0000313" key="13">
    <source>
        <dbReference type="EMBL" id="GGH70744.1"/>
    </source>
</evidence>
<proteinExistence type="predicted"/>
<gene>
    <name evidence="13" type="ORF">GCM10011379_29340</name>
</gene>
<keyword evidence="9" id="KW-1133">Transmembrane helix</keyword>
<reference evidence="13" key="1">
    <citation type="journal article" date="2014" name="Int. J. Syst. Evol. Microbiol.">
        <title>Complete genome sequence of Corynebacterium casei LMG S-19264T (=DSM 44701T), isolated from a smear-ripened cheese.</title>
        <authorList>
            <consortium name="US DOE Joint Genome Institute (JGI-PGF)"/>
            <person name="Walter F."/>
            <person name="Albersmeier A."/>
            <person name="Kalinowski J."/>
            <person name="Ruckert C."/>
        </authorList>
    </citation>
    <scope>NUCLEOTIDE SEQUENCE</scope>
    <source>
        <strain evidence="13">CGMCC 1.15290</strain>
    </source>
</reference>
<dbReference type="GO" id="GO:0016020">
    <property type="term" value="C:membrane"/>
    <property type="evidence" value="ECO:0007669"/>
    <property type="project" value="UniProtKB-SubCell"/>
</dbReference>
<evidence type="ECO:0000313" key="14">
    <source>
        <dbReference type="Proteomes" id="UP000627292"/>
    </source>
</evidence>
<evidence type="ECO:0000256" key="6">
    <source>
        <dbReference type="ARBA" id="ARBA00022723"/>
    </source>
</evidence>
<evidence type="ECO:0000256" key="3">
    <source>
        <dbReference type="ARBA" id="ARBA00004479"/>
    </source>
</evidence>
<sequence>MKYLIPIIAFFISGVCLAQKPTEKTLLWKISGKGIHSASYLYGTHHLVCQDQLKIDSAIKKAFRSTQQLYLELDMDDPTMALEALKYMPMKNKQSLSDFLSPKDYDSVATLFQKRTGIPMLLFKSSKPILLASMLYPAMMQCKPEGWETVFMMMAKELNMPVNGLETIAFQMSIFDSIPYKAQAESLKEMLYNFDSLQRTNTKLVNMYQNKDLDKLQQEVVEDKDLGKYAPVLLYNRNANWVPKIAAQAKQQPTFFAVGAGHLGGNKGVIALLRKQGYTVTPVMY</sequence>
<evidence type="ECO:0000256" key="5">
    <source>
        <dbReference type="ARBA" id="ARBA00022692"/>
    </source>
</evidence>
<dbReference type="RefSeq" id="WP_188953506.1">
    <property type="nucleotide sequence ID" value="NZ_BMIB01000003.1"/>
</dbReference>
<name>A0A917IY97_9BACT</name>
<dbReference type="InterPro" id="IPR002816">
    <property type="entry name" value="TraB/PrgY/GumN_fam"/>
</dbReference>
<keyword evidence="7" id="KW-0732">Signal</keyword>
<dbReference type="GO" id="GO:0030178">
    <property type="term" value="P:negative regulation of Wnt signaling pathway"/>
    <property type="evidence" value="ECO:0007669"/>
    <property type="project" value="InterPro"/>
</dbReference>
<evidence type="ECO:0000256" key="12">
    <source>
        <dbReference type="ARBA" id="ARBA00023180"/>
    </source>
</evidence>
<comment type="caution">
    <text evidence="13">The sequence shown here is derived from an EMBL/GenBank/DDBJ whole genome shotgun (WGS) entry which is preliminary data.</text>
</comment>
<keyword evidence="6" id="KW-0479">Metal-binding</keyword>
<evidence type="ECO:0000256" key="9">
    <source>
        <dbReference type="ARBA" id="ARBA00022989"/>
    </source>
</evidence>
<evidence type="ECO:0000256" key="11">
    <source>
        <dbReference type="ARBA" id="ARBA00023136"/>
    </source>
</evidence>
<dbReference type="PANTHER" id="PTHR31120:SF6">
    <property type="entry name" value="METALLOPROTEASE TIKI HOMOLOG"/>
    <property type="match status" value="1"/>
</dbReference>
<dbReference type="EMBL" id="BMIB01000003">
    <property type="protein sequence ID" value="GGH70744.1"/>
    <property type="molecule type" value="Genomic_DNA"/>
</dbReference>
<keyword evidence="14" id="KW-1185">Reference proteome</keyword>
<dbReference type="CDD" id="cd14789">
    <property type="entry name" value="Tiki"/>
    <property type="match status" value="1"/>
</dbReference>
<keyword evidence="10" id="KW-0482">Metalloprotease</keyword>
<evidence type="ECO:0000256" key="4">
    <source>
        <dbReference type="ARBA" id="ARBA00022670"/>
    </source>
</evidence>
<dbReference type="GO" id="GO:0004222">
    <property type="term" value="F:metalloendopeptidase activity"/>
    <property type="evidence" value="ECO:0007669"/>
    <property type="project" value="TreeGrafter"/>
</dbReference>
<keyword evidence="5" id="KW-0812">Transmembrane</keyword>
<comment type="subcellular location">
    <subcellularLocation>
        <location evidence="3">Membrane</location>
        <topology evidence="3">Single-pass type I membrane protein</topology>
    </subcellularLocation>
</comment>
<reference evidence="13" key="2">
    <citation type="submission" date="2020-09" db="EMBL/GenBank/DDBJ databases">
        <authorList>
            <person name="Sun Q."/>
            <person name="Zhou Y."/>
        </authorList>
    </citation>
    <scope>NUCLEOTIDE SEQUENCE</scope>
    <source>
        <strain evidence="13">CGMCC 1.15290</strain>
    </source>
</reference>
<keyword evidence="12" id="KW-0325">Glycoprotein</keyword>
<dbReference type="InterPro" id="IPR040230">
    <property type="entry name" value="TIKI1/2-like"/>
</dbReference>
<dbReference type="Pfam" id="PF01963">
    <property type="entry name" value="TraB_PrgY_gumN"/>
    <property type="match status" value="1"/>
</dbReference>
<comment type="cofactor">
    <cofactor evidence="2">
        <name>Co(2+)</name>
        <dbReference type="ChEBI" id="CHEBI:48828"/>
    </cofactor>
</comment>
<keyword evidence="8" id="KW-0378">Hydrolase</keyword>
<protein>
    <submittedName>
        <fullName evidence="13">Lipoprotein</fullName>
    </submittedName>
</protein>
<comment type="cofactor">
    <cofactor evidence="1">
        <name>Mn(2+)</name>
        <dbReference type="ChEBI" id="CHEBI:29035"/>
    </cofactor>
</comment>
<dbReference type="GO" id="GO:0046872">
    <property type="term" value="F:metal ion binding"/>
    <property type="evidence" value="ECO:0007669"/>
    <property type="project" value="UniProtKB-KW"/>
</dbReference>
<evidence type="ECO:0000256" key="8">
    <source>
        <dbReference type="ARBA" id="ARBA00022801"/>
    </source>
</evidence>
<evidence type="ECO:0000256" key="1">
    <source>
        <dbReference type="ARBA" id="ARBA00001936"/>
    </source>
</evidence>
<evidence type="ECO:0000256" key="7">
    <source>
        <dbReference type="ARBA" id="ARBA00022729"/>
    </source>
</evidence>
<evidence type="ECO:0000256" key="2">
    <source>
        <dbReference type="ARBA" id="ARBA00001941"/>
    </source>
</evidence>
<dbReference type="AlphaFoldDB" id="A0A917IY97"/>
<keyword evidence="11" id="KW-0472">Membrane</keyword>
<dbReference type="PANTHER" id="PTHR31120">
    <property type="entry name" value="METALLOPROTEASE TIKI"/>
    <property type="match status" value="1"/>
</dbReference>
<dbReference type="GO" id="GO:0006508">
    <property type="term" value="P:proteolysis"/>
    <property type="evidence" value="ECO:0007669"/>
    <property type="project" value="UniProtKB-KW"/>
</dbReference>
<keyword evidence="13" id="KW-0449">Lipoprotein</keyword>
<accession>A0A917IY97</accession>
<evidence type="ECO:0000256" key="10">
    <source>
        <dbReference type="ARBA" id="ARBA00023049"/>
    </source>
</evidence>
<keyword evidence="4" id="KW-0645">Protease</keyword>